<accession>A0A0N9PUI3</accession>
<evidence type="ECO:0000313" key="3">
    <source>
        <dbReference type="Proteomes" id="UP000319438"/>
    </source>
</evidence>
<evidence type="ECO:0000256" key="1">
    <source>
        <dbReference type="SAM" id="Phobius"/>
    </source>
</evidence>
<gene>
    <name evidence="2" type="ORF">PMV_215</name>
</gene>
<feature type="transmembrane region" description="Helical" evidence="1">
    <location>
        <begin position="75"/>
        <end position="93"/>
    </location>
</feature>
<organism evidence="2 3">
    <name type="scientific">Port-miou virus</name>
    <dbReference type="NCBI Taxonomy" id="1733873"/>
    <lineage>
        <taxon>Viruses</taxon>
        <taxon>Varidnaviria</taxon>
        <taxon>Bamfordvirae</taxon>
        <taxon>Nucleocytoviricota</taxon>
        <taxon>Megaviricetes</taxon>
        <taxon>Pimascovirales</taxon>
        <taxon>Pimascovirales incertae sedis</taxon>
        <taxon>Marseilleviridae</taxon>
        <taxon>Losannavirus</taxon>
        <taxon>Losannavirus lausannense</taxon>
        <taxon>Lausannevirus</taxon>
    </lineage>
</organism>
<protein>
    <recommendedName>
        <fullName evidence="4">Transmembrane protein</fullName>
    </recommendedName>
</protein>
<keyword evidence="1" id="KW-0472">Membrane</keyword>
<evidence type="ECO:0000313" key="2">
    <source>
        <dbReference type="EMBL" id="ALH06913.1"/>
    </source>
</evidence>
<sequence>MSLRRGSAEMGEEIDGISLDAGAALTSAFGTNCFPLLAAVGAVVPLIVWLVLYFIQPRFIQTRKDTGYTQDNWKLLKWTIIITLGIWAIFWAFTFCKDYKQQTVCLG</sequence>
<reference evidence="2" key="1">
    <citation type="journal article" date="2015" name="Genome Announc.">
        <title>Complete Genome Sequence of a New Member of the Marseilleviridae Recovered from the Brackish Submarine Spring in the Cassis Port-Miou Calanque, France.</title>
        <authorList>
            <person name="Doutre G."/>
            <person name="Arfib B."/>
            <person name="Rochette P."/>
            <person name="Claverie J.M."/>
            <person name="Bonin P."/>
            <person name="Abergel C."/>
        </authorList>
    </citation>
    <scope>NUCLEOTIDE SEQUENCE [LARGE SCALE GENOMIC DNA]</scope>
    <source>
        <strain evidence="2">1</strain>
    </source>
</reference>
<dbReference type="Proteomes" id="UP000319438">
    <property type="component" value="Segment"/>
</dbReference>
<keyword evidence="1" id="KW-0812">Transmembrane</keyword>
<name>A0A0N9PUI3_9VIRU</name>
<dbReference type="EMBL" id="KT428292">
    <property type="protein sequence ID" value="ALH06913.1"/>
    <property type="molecule type" value="Genomic_DNA"/>
</dbReference>
<feature type="transmembrane region" description="Helical" evidence="1">
    <location>
        <begin position="34"/>
        <end position="55"/>
    </location>
</feature>
<evidence type="ECO:0008006" key="4">
    <source>
        <dbReference type="Google" id="ProtNLM"/>
    </source>
</evidence>
<keyword evidence="1" id="KW-1133">Transmembrane helix</keyword>
<proteinExistence type="predicted"/>